<keyword evidence="2" id="KW-1185">Reference proteome</keyword>
<gene>
    <name evidence="1" type="ORF">GCM10010967_42460</name>
</gene>
<name>A0ABQ2IBA6_9BACT</name>
<reference evidence="2" key="1">
    <citation type="journal article" date="2019" name="Int. J. Syst. Evol. Microbiol.">
        <title>The Global Catalogue of Microorganisms (GCM) 10K type strain sequencing project: providing services to taxonomists for standard genome sequencing and annotation.</title>
        <authorList>
            <consortium name="The Broad Institute Genomics Platform"/>
            <consortium name="The Broad Institute Genome Sequencing Center for Infectious Disease"/>
            <person name="Wu L."/>
            <person name="Ma J."/>
        </authorList>
    </citation>
    <scope>NUCLEOTIDE SEQUENCE [LARGE SCALE GENOMIC DNA]</scope>
    <source>
        <strain evidence="2">CGMCC 1.6375</strain>
    </source>
</reference>
<dbReference type="RefSeq" id="WP_019940857.1">
    <property type="nucleotide sequence ID" value="NZ_BMLI01000002.1"/>
</dbReference>
<proteinExistence type="predicted"/>
<protein>
    <recommendedName>
        <fullName evidence="3">DUF2851 family protein</fullName>
    </recommendedName>
</protein>
<evidence type="ECO:0008006" key="3">
    <source>
        <dbReference type="Google" id="ProtNLM"/>
    </source>
</evidence>
<evidence type="ECO:0000313" key="2">
    <source>
        <dbReference type="Proteomes" id="UP000632339"/>
    </source>
</evidence>
<dbReference type="Proteomes" id="UP000632339">
    <property type="component" value="Unassembled WGS sequence"/>
</dbReference>
<dbReference type="InterPro" id="IPR021272">
    <property type="entry name" value="DUF2851"/>
</dbReference>
<dbReference type="Pfam" id="PF11013">
    <property type="entry name" value="DUF2851"/>
    <property type="match status" value="1"/>
</dbReference>
<sequence length="426" mass="49208">MNEDLLAFIWRFQYFEQKALRTDENMPLSVIRPGFRNTNAGPDFAEARIVIDGVVWVGSIEIHVRSSDWYLHEHERNGAYDGVVLHVVWDNDGPAHRRDGTAVPTLSLNGLVQASIIERYRLLQDEKEMVPCSSQFATVDQIRKYAMLDRVLLERLARKAADIHQLLETNQQDWEQTAYQWLGRHFGFKLNDPPFQRLTAIVPWKIIRKHTDRLMQVEALLFGCAGLIGEESEDIYVRQLQQEFRFLSAKYQLADAIMQPHEWKYARLRPAGFPTVRLAQFARLLCNTGGFLNRFLTAGHFDEIRELFRIEQSAYWREHYLFGKKARGLVPYLGADASNLLIINAAVPLLVAYSKQREHPALLDKAIYWLSEIPAENNRITREWASLGMRVKSAADSQALIEWFNNYCTPKRCLECTVGAALVRET</sequence>
<dbReference type="EMBL" id="BMLI01000002">
    <property type="protein sequence ID" value="GGN03237.1"/>
    <property type="molecule type" value="Genomic_DNA"/>
</dbReference>
<accession>A0ABQ2IBA6</accession>
<organism evidence="1 2">
    <name type="scientific">Dyadobacter beijingensis</name>
    <dbReference type="NCBI Taxonomy" id="365489"/>
    <lineage>
        <taxon>Bacteria</taxon>
        <taxon>Pseudomonadati</taxon>
        <taxon>Bacteroidota</taxon>
        <taxon>Cytophagia</taxon>
        <taxon>Cytophagales</taxon>
        <taxon>Spirosomataceae</taxon>
        <taxon>Dyadobacter</taxon>
    </lineage>
</organism>
<evidence type="ECO:0000313" key="1">
    <source>
        <dbReference type="EMBL" id="GGN03237.1"/>
    </source>
</evidence>
<comment type="caution">
    <text evidence="1">The sequence shown here is derived from an EMBL/GenBank/DDBJ whole genome shotgun (WGS) entry which is preliminary data.</text>
</comment>